<evidence type="ECO:0000313" key="3">
    <source>
        <dbReference type="Proteomes" id="UP000275078"/>
    </source>
</evidence>
<protein>
    <submittedName>
        <fullName evidence="2">Uncharacterized protein</fullName>
    </submittedName>
</protein>
<gene>
    <name evidence="2" type="ORF">BJ508DRAFT_312401</name>
</gene>
<evidence type="ECO:0000313" key="2">
    <source>
        <dbReference type="EMBL" id="RPA74983.1"/>
    </source>
</evidence>
<proteinExistence type="predicted"/>
<feature type="compositionally biased region" description="Pro residues" evidence="1">
    <location>
        <begin position="141"/>
        <end position="150"/>
    </location>
</feature>
<feature type="compositionally biased region" description="Basic and acidic residues" evidence="1">
    <location>
        <begin position="126"/>
        <end position="135"/>
    </location>
</feature>
<reference evidence="2 3" key="1">
    <citation type="journal article" date="2018" name="Nat. Ecol. Evol.">
        <title>Pezizomycetes genomes reveal the molecular basis of ectomycorrhizal truffle lifestyle.</title>
        <authorList>
            <person name="Murat C."/>
            <person name="Payen T."/>
            <person name="Noel B."/>
            <person name="Kuo A."/>
            <person name="Morin E."/>
            <person name="Chen J."/>
            <person name="Kohler A."/>
            <person name="Krizsan K."/>
            <person name="Balestrini R."/>
            <person name="Da Silva C."/>
            <person name="Montanini B."/>
            <person name="Hainaut M."/>
            <person name="Levati E."/>
            <person name="Barry K.W."/>
            <person name="Belfiori B."/>
            <person name="Cichocki N."/>
            <person name="Clum A."/>
            <person name="Dockter R.B."/>
            <person name="Fauchery L."/>
            <person name="Guy J."/>
            <person name="Iotti M."/>
            <person name="Le Tacon F."/>
            <person name="Lindquist E.A."/>
            <person name="Lipzen A."/>
            <person name="Malagnac F."/>
            <person name="Mello A."/>
            <person name="Molinier V."/>
            <person name="Miyauchi S."/>
            <person name="Poulain J."/>
            <person name="Riccioni C."/>
            <person name="Rubini A."/>
            <person name="Sitrit Y."/>
            <person name="Splivallo R."/>
            <person name="Traeger S."/>
            <person name="Wang M."/>
            <person name="Zifcakova L."/>
            <person name="Wipf D."/>
            <person name="Zambonelli A."/>
            <person name="Paolocci F."/>
            <person name="Nowrousian M."/>
            <person name="Ottonello S."/>
            <person name="Baldrian P."/>
            <person name="Spatafora J.W."/>
            <person name="Henrissat B."/>
            <person name="Nagy L.G."/>
            <person name="Aury J.M."/>
            <person name="Wincker P."/>
            <person name="Grigoriev I.V."/>
            <person name="Bonfante P."/>
            <person name="Martin F.M."/>
        </authorList>
    </citation>
    <scope>NUCLEOTIDE SEQUENCE [LARGE SCALE GENOMIC DNA]</scope>
    <source>
        <strain evidence="2 3">RN42</strain>
    </source>
</reference>
<dbReference type="Proteomes" id="UP000275078">
    <property type="component" value="Unassembled WGS sequence"/>
</dbReference>
<feature type="compositionally biased region" description="Polar residues" evidence="1">
    <location>
        <begin position="51"/>
        <end position="74"/>
    </location>
</feature>
<feature type="compositionally biased region" description="Polar residues" evidence="1">
    <location>
        <begin position="101"/>
        <end position="111"/>
    </location>
</feature>
<dbReference type="AlphaFoldDB" id="A0A3N4HMC7"/>
<evidence type="ECO:0000256" key="1">
    <source>
        <dbReference type="SAM" id="MobiDB-lite"/>
    </source>
</evidence>
<organism evidence="2 3">
    <name type="scientific">Ascobolus immersus RN42</name>
    <dbReference type="NCBI Taxonomy" id="1160509"/>
    <lineage>
        <taxon>Eukaryota</taxon>
        <taxon>Fungi</taxon>
        <taxon>Dikarya</taxon>
        <taxon>Ascomycota</taxon>
        <taxon>Pezizomycotina</taxon>
        <taxon>Pezizomycetes</taxon>
        <taxon>Pezizales</taxon>
        <taxon>Ascobolaceae</taxon>
        <taxon>Ascobolus</taxon>
    </lineage>
</organism>
<sequence>MDSEHTQARNFPPTAPPAEALRDSSAEIPSSRSANYKRRKAIFAPPPTDLAATTSTAPVHDSNIYNSEKQSQELGTERAYYSGDEREDGGLPLFSPKPLSRVSTEVSNSVIQIRFDPAEADDDGEFRDVEVSGHEKHTRPRPPTDSPPPASKRINTGDAGNKLLERNEQLVERLYYAPDLPIESSGSHNTTKFESTAIELLRESGDPYRLTRVVGVKRQDRMAACPLSKDCPEFSFNSQFKSHLESAHQDERSEWEAANVRLQKTISDSLDNMIVPCRVHGCTGGRA</sequence>
<name>A0A3N4HMC7_ASCIM</name>
<feature type="region of interest" description="Disordered" evidence="1">
    <location>
        <begin position="1"/>
        <end position="161"/>
    </location>
</feature>
<accession>A0A3N4HMC7</accession>
<dbReference type="EMBL" id="ML119775">
    <property type="protein sequence ID" value="RPA74983.1"/>
    <property type="molecule type" value="Genomic_DNA"/>
</dbReference>
<keyword evidence="3" id="KW-1185">Reference proteome</keyword>